<evidence type="ECO:0000256" key="18">
    <source>
        <dbReference type="ARBA" id="ARBA00048493"/>
    </source>
</evidence>
<dbReference type="Pfam" id="PF00483">
    <property type="entry name" value="NTP_transferase"/>
    <property type="match status" value="1"/>
</dbReference>
<evidence type="ECO:0000256" key="3">
    <source>
        <dbReference type="ARBA" id="ARBA00005208"/>
    </source>
</evidence>
<feature type="binding site" evidence="20">
    <location>
        <position position="364"/>
    </location>
    <ligand>
        <name>UDP-N-acetyl-alpha-D-glucosamine</name>
        <dbReference type="ChEBI" id="CHEBI:57705"/>
    </ligand>
</feature>
<comment type="catalytic activity">
    <reaction evidence="17 20">
        <text>alpha-D-glucosamine 1-phosphate + acetyl-CoA = N-acetyl-alpha-D-glucosamine 1-phosphate + CoA + H(+)</text>
        <dbReference type="Rhea" id="RHEA:13725"/>
        <dbReference type="ChEBI" id="CHEBI:15378"/>
        <dbReference type="ChEBI" id="CHEBI:57287"/>
        <dbReference type="ChEBI" id="CHEBI:57288"/>
        <dbReference type="ChEBI" id="CHEBI:57776"/>
        <dbReference type="ChEBI" id="CHEBI:58516"/>
        <dbReference type="EC" id="2.3.1.157"/>
    </reaction>
</comment>
<dbReference type="GO" id="GO:0008360">
    <property type="term" value="P:regulation of cell shape"/>
    <property type="evidence" value="ECO:0007669"/>
    <property type="project" value="UniProtKB-KW"/>
</dbReference>
<feature type="binding site" evidence="20">
    <location>
        <position position="349"/>
    </location>
    <ligand>
        <name>UDP-N-acetyl-alpha-D-glucosamine</name>
        <dbReference type="ChEBI" id="CHEBI:57705"/>
    </ligand>
</feature>
<comment type="pathway">
    <text evidence="2 20">Nucleotide-sugar biosynthesis; UDP-N-acetyl-alpha-D-glucosamine biosynthesis; N-acetyl-alpha-D-glucosamine 1-phosphate from alpha-D-glucosamine 6-phosphate (route II): step 2/2.</text>
</comment>
<dbReference type="CDD" id="cd02540">
    <property type="entry name" value="GT2_GlmU_N_bac"/>
    <property type="match status" value="1"/>
</dbReference>
<dbReference type="GO" id="GO:0009252">
    <property type="term" value="P:peptidoglycan biosynthetic process"/>
    <property type="evidence" value="ECO:0007669"/>
    <property type="project" value="UniProtKB-UniRule"/>
</dbReference>
<comment type="subcellular location">
    <subcellularLocation>
        <location evidence="1 20">Cytoplasm</location>
    </subcellularLocation>
</comment>
<comment type="similarity">
    <text evidence="5 20">In the N-terminal section; belongs to the N-acetylglucosamine-1-phosphate uridyltransferase family.</text>
</comment>
<dbReference type="GeneID" id="42309578"/>
<feature type="binding site" evidence="20">
    <location>
        <begin position="78"/>
        <end position="79"/>
    </location>
    <ligand>
        <name>UDP-N-acetyl-alpha-D-glucosamine</name>
        <dbReference type="ChEBI" id="CHEBI:57705"/>
    </ligand>
</feature>
<keyword evidence="11 20" id="KW-0460">Magnesium</keyword>
<dbReference type="EMBL" id="FNED01000037">
    <property type="protein sequence ID" value="SDK05694.1"/>
    <property type="molecule type" value="Genomic_DNA"/>
</dbReference>
<dbReference type="GO" id="GO:0003977">
    <property type="term" value="F:UDP-N-acetylglucosamine diphosphorylase activity"/>
    <property type="evidence" value="ECO:0007669"/>
    <property type="project" value="UniProtKB-UniRule"/>
</dbReference>
<evidence type="ECO:0000313" key="23">
    <source>
        <dbReference type="EMBL" id="SDK05694.1"/>
    </source>
</evidence>
<dbReference type="STRING" id="47500.AF333_31125"/>
<dbReference type="GO" id="GO:0071555">
    <property type="term" value="P:cell wall organization"/>
    <property type="evidence" value="ECO:0007669"/>
    <property type="project" value="UniProtKB-KW"/>
</dbReference>
<protein>
    <recommendedName>
        <fullName evidence="20">Bifunctional protein GlmU</fullName>
    </recommendedName>
    <domain>
        <recommendedName>
            <fullName evidence="20">UDP-N-acetylglucosamine pyrophosphorylase</fullName>
            <ecNumber evidence="20">2.7.7.23</ecNumber>
        </recommendedName>
        <alternativeName>
            <fullName evidence="20">N-acetylglucosamine-1-phosphate uridyltransferase</fullName>
        </alternativeName>
    </domain>
    <domain>
        <recommendedName>
            <fullName evidence="20">Glucosamine-1-phosphate N-acetyltransferase</fullName>
            <ecNumber evidence="20">2.3.1.157</ecNumber>
        </recommendedName>
    </domain>
</protein>
<evidence type="ECO:0000256" key="10">
    <source>
        <dbReference type="ARBA" id="ARBA00022737"/>
    </source>
</evidence>
<evidence type="ECO:0000256" key="9">
    <source>
        <dbReference type="ARBA" id="ARBA00022723"/>
    </source>
</evidence>
<dbReference type="NCBIfam" id="TIGR01173">
    <property type="entry name" value="glmU"/>
    <property type="match status" value="1"/>
</dbReference>
<reference evidence="23 25" key="2">
    <citation type="submission" date="2016-10" db="EMBL/GenBank/DDBJ databases">
        <authorList>
            <person name="de Groot N.N."/>
        </authorList>
    </citation>
    <scope>NUCLEOTIDE SEQUENCE [LARGE SCALE GENOMIC DNA]</scope>
    <source>
        <strain evidence="23 25">DSM 2895</strain>
    </source>
</reference>
<comment type="pathway">
    <text evidence="20">Bacterial outer membrane biogenesis; LPS lipid A biosynthesis.</text>
</comment>
<feature type="binding site" evidence="20">
    <location>
        <begin position="384"/>
        <end position="385"/>
    </location>
    <ligand>
        <name>acetyl-CoA</name>
        <dbReference type="ChEBI" id="CHEBI:57288"/>
    </ligand>
</feature>
<keyword evidence="15 20" id="KW-0012">Acyltransferase</keyword>
<dbReference type="Proteomes" id="UP000182836">
    <property type="component" value="Unassembled WGS sequence"/>
</dbReference>
<keyword evidence="12 20" id="KW-0133">Cell shape</keyword>
<dbReference type="RefSeq" id="WP_043063520.1">
    <property type="nucleotide sequence ID" value="NZ_BJOA01000117.1"/>
</dbReference>
<evidence type="ECO:0000256" key="2">
    <source>
        <dbReference type="ARBA" id="ARBA00005166"/>
    </source>
</evidence>
<evidence type="ECO:0000256" key="13">
    <source>
        <dbReference type="ARBA" id="ARBA00022984"/>
    </source>
</evidence>
<reference evidence="22 24" key="1">
    <citation type="submission" date="2015-07" db="EMBL/GenBank/DDBJ databases">
        <title>Fjat-14205 dsm 2895.</title>
        <authorList>
            <person name="Liu B."/>
            <person name="Wang J."/>
            <person name="Zhu Y."/>
            <person name="Liu G."/>
            <person name="Chen Q."/>
            <person name="Chen Z."/>
            <person name="Lan J."/>
            <person name="Che J."/>
            <person name="Ge C."/>
            <person name="Shi H."/>
            <person name="Pan Z."/>
            <person name="Liu X."/>
        </authorList>
    </citation>
    <scope>NUCLEOTIDE SEQUENCE [LARGE SCALE GENOMIC DNA]</scope>
    <source>
        <strain evidence="22 24">DSM 2895</strain>
    </source>
</reference>
<keyword evidence="7 20" id="KW-0808">Transferase</keyword>
<keyword evidence="16 20" id="KW-0961">Cell wall biogenesis/degradation</keyword>
<dbReference type="EMBL" id="LGUG01000017">
    <property type="protein sequence ID" value="KON83443.1"/>
    <property type="molecule type" value="Genomic_DNA"/>
</dbReference>
<dbReference type="InterPro" id="IPR005835">
    <property type="entry name" value="NTP_transferase_dom"/>
</dbReference>
<feature type="binding site" evidence="20">
    <location>
        <position position="155"/>
    </location>
    <ligand>
        <name>UDP-N-acetyl-alpha-D-glucosamine</name>
        <dbReference type="ChEBI" id="CHEBI:57705"/>
    </ligand>
</feature>
<comment type="pathway">
    <text evidence="3 20">Nucleotide-sugar biosynthesis; UDP-N-acetyl-alpha-D-glucosamine biosynthesis; UDP-N-acetyl-alpha-D-glucosamine from N-acetyl-alpha-D-glucosamine 1-phosphate: step 1/1.</text>
</comment>
<evidence type="ECO:0000313" key="25">
    <source>
        <dbReference type="Proteomes" id="UP000182836"/>
    </source>
</evidence>
<comment type="similarity">
    <text evidence="4 20">In the C-terminal section; belongs to the transferase hexapeptide repeat family.</text>
</comment>
<feature type="binding site" evidence="20">
    <location>
        <position position="73"/>
    </location>
    <ligand>
        <name>UDP-N-acetyl-alpha-D-glucosamine</name>
        <dbReference type="ChEBI" id="CHEBI:57705"/>
    </ligand>
</feature>
<dbReference type="InterPro" id="IPR018357">
    <property type="entry name" value="Hexapep_transf_CS"/>
</dbReference>
<evidence type="ECO:0000256" key="5">
    <source>
        <dbReference type="ARBA" id="ARBA00007947"/>
    </source>
</evidence>
<feature type="binding site" evidence="20">
    <location>
        <position position="421"/>
    </location>
    <ligand>
        <name>acetyl-CoA</name>
        <dbReference type="ChEBI" id="CHEBI:57288"/>
    </ligand>
</feature>
<comment type="caution">
    <text evidence="20">Lacks conserved residue(s) required for the propagation of feature annotation.</text>
</comment>
<dbReference type="PANTHER" id="PTHR43584:SF3">
    <property type="entry name" value="BIFUNCTIONAL PROTEIN GLMU"/>
    <property type="match status" value="1"/>
</dbReference>
<dbReference type="InterPro" id="IPR050065">
    <property type="entry name" value="GlmU-like"/>
</dbReference>
<feature type="binding site" evidence="20">
    <location>
        <position position="331"/>
    </location>
    <ligand>
        <name>UDP-N-acetyl-alpha-D-glucosamine</name>
        <dbReference type="ChEBI" id="CHEBI:57705"/>
    </ligand>
</feature>
<keyword evidence="9 20" id="KW-0479">Metal-binding</keyword>
<dbReference type="PROSITE" id="PS00101">
    <property type="entry name" value="HEXAPEP_TRANSFERASES"/>
    <property type="match status" value="1"/>
</dbReference>
<evidence type="ECO:0000256" key="17">
    <source>
        <dbReference type="ARBA" id="ARBA00048247"/>
    </source>
</evidence>
<comment type="function">
    <text evidence="19 20">Catalyzes the last two sequential reactions in the de novo biosynthetic pathway for UDP-N-acetylglucosamine (UDP-GlcNAc). The C-terminal domain catalyzes the transfer of acetyl group from acetyl coenzyme A to glucosamine-1-phosphate (GlcN-1-P) to produce N-acetylglucosamine-1-phosphate (GlcNAc-1-P), which is converted into UDP-GlcNAc by the transfer of uridine 5-monophosphate (from uridine 5-triphosphate), a reaction catalyzed by the N-terminal domain.</text>
</comment>
<feature type="active site" description="Proton acceptor" evidence="20">
    <location>
        <position position="361"/>
    </location>
</feature>
<dbReference type="GO" id="GO:0000902">
    <property type="term" value="P:cell morphogenesis"/>
    <property type="evidence" value="ECO:0007669"/>
    <property type="project" value="UniProtKB-UniRule"/>
</dbReference>
<dbReference type="UniPathway" id="UPA00113">
    <property type="reaction ID" value="UER00532"/>
</dbReference>
<evidence type="ECO:0000259" key="21">
    <source>
        <dbReference type="Pfam" id="PF00483"/>
    </source>
</evidence>
<feature type="binding site" evidence="20">
    <location>
        <begin position="9"/>
        <end position="12"/>
    </location>
    <ligand>
        <name>UDP-N-acetyl-alpha-D-glucosamine</name>
        <dbReference type="ChEBI" id="CHEBI:57705"/>
    </ligand>
</feature>
<dbReference type="GO" id="GO:0000287">
    <property type="term" value="F:magnesium ion binding"/>
    <property type="evidence" value="ECO:0007669"/>
    <property type="project" value="UniProtKB-UniRule"/>
</dbReference>
<dbReference type="InterPro" id="IPR001451">
    <property type="entry name" value="Hexapep"/>
</dbReference>
<gene>
    <name evidence="20 22" type="primary">glmU</name>
    <name evidence="22" type="ORF">AF333_31125</name>
    <name evidence="23" type="ORF">SAMN04487909_13727</name>
</gene>
<comment type="subunit">
    <text evidence="20">Homotrimer.</text>
</comment>
<organism evidence="22 24">
    <name type="scientific">Aneurinibacillus migulanus</name>
    <name type="common">Bacillus migulanus</name>
    <dbReference type="NCBI Taxonomy" id="47500"/>
    <lineage>
        <taxon>Bacteria</taxon>
        <taxon>Bacillati</taxon>
        <taxon>Bacillota</taxon>
        <taxon>Bacilli</taxon>
        <taxon>Bacillales</taxon>
        <taxon>Paenibacillaceae</taxon>
        <taxon>Aneurinibacillus group</taxon>
        <taxon>Aneurinibacillus</taxon>
    </lineage>
</organism>
<feature type="binding site" evidence="20">
    <location>
        <position position="103"/>
    </location>
    <ligand>
        <name>Mg(2+)</name>
        <dbReference type="ChEBI" id="CHEBI:18420"/>
    </ligand>
</feature>
<evidence type="ECO:0000313" key="24">
    <source>
        <dbReference type="Proteomes" id="UP000037269"/>
    </source>
</evidence>
<comment type="cofactor">
    <cofactor evidence="20">
        <name>Mg(2+)</name>
        <dbReference type="ChEBI" id="CHEBI:18420"/>
    </cofactor>
    <text evidence="20">Binds 1 Mg(2+) ion per subunit.</text>
</comment>
<dbReference type="GO" id="GO:0005737">
    <property type="term" value="C:cytoplasm"/>
    <property type="evidence" value="ECO:0007669"/>
    <property type="project" value="UniProtKB-SubCell"/>
</dbReference>
<dbReference type="EC" id="2.3.1.157" evidence="20"/>
<keyword evidence="6 20" id="KW-0963">Cytoplasm</keyword>
<keyword evidence="8 20" id="KW-0548">Nucleotidyltransferase</keyword>
<dbReference type="InterPro" id="IPR038009">
    <property type="entry name" value="GlmU_C_LbH"/>
</dbReference>
<evidence type="ECO:0000256" key="15">
    <source>
        <dbReference type="ARBA" id="ARBA00023315"/>
    </source>
</evidence>
<dbReference type="PATRIC" id="fig|47500.12.peg.4307"/>
<dbReference type="UniPathway" id="UPA00973"/>
<keyword evidence="24" id="KW-1185">Reference proteome</keyword>
<feature type="binding site" evidence="20">
    <location>
        <position position="170"/>
    </location>
    <ligand>
        <name>UDP-N-acetyl-alpha-D-glucosamine</name>
        <dbReference type="ChEBI" id="CHEBI:57705"/>
    </ligand>
</feature>
<feature type="binding site" evidence="20">
    <location>
        <position position="226"/>
    </location>
    <ligand>
        <name>Mg(2+)</name>
        <dbReference type="ChEBI" id="CHEBI:18420"/>
    </ligand>
</feature>
<feature type="domain" description="Nucleotidyl transferase" evidence="21">
    <location>
        <begin position="6"/>
        <end position="212"/>
    </location>
</feature>
<dbReference type="PANTHER" id="PTHR43584">
    <property type="entry name" value="NUCLEOTIDYL TRANSFERASE"/>
    <property type="match status" value="1"/>
</dbReference>
<dbReference type="HAMAP" id="MF_01631">
    <property type="entry name" value="GlmU"/>
    <property type="match status" value="1"/>
</dbReference>
<keyword evidence="10 20" id="KW-0677">Repeat</keyword>
<dbReference type="SUPFAM" id="SSF53448">
    <property type="entry name" value="Nucleotide-diphospho-sugar transferases"/>
    <property type="match status" value="1"/>
</dbReference>
<evidence type="ECO:0000256" key="12">
    <source>
        <dbReference type="ARBA" id="ARBA00022960"/>
    </source>
</evidence>
<dbReference type="OrthoDB" id="9775031at2"/>
<evidence type="ECO:0000256" key="19">
    <source>
        <dbReference type="ARBA" id="ARBA00049628"/>
    </source>
</evidence>
<evidence type="ECO:0000256" key="1">
    <source>
        <dbReference type="ARBA" id="ARBA00004496"/>
    </source>
</evidence>
<evidence type="ECO:0000256" key="16">
    <source>
        <dbReference type="ARBA" id="ARBA00023316"/>
    </source>
</evidence>
<feature type="binding site" evidence="20">
    <location>
        <position position="438"/>
    </location>
    <ligand>
        <name>acetyl-CoA</name>
        <dbReference type="ChEBI" id="CHEBI:57288"/>
    </ligand>
</feature>
<evidence type="ECO:0000256" key="6">
    <source>
        <dbReference type="ARBA" id="ARBA00022490"/>
    </source>
</evidence>
<evidence type="ECO:0000313" key="22">
    <source>
        <dbReference type="EMBL" id="KON83443.1"/>
    </source>
</evidence>
<feature type="binding site" evidence="20">
    <location>
        <begin position="101"/>
        <end position="103"/>
    </location>
    <ligand>
        <name>UDP-N-acetyl-alpha-D-glucosamine</name>
        <dbReference type="ChEBI" id="CHEBI:57705"/>
    </ligand>
</feature>
<dbReference type="Gene3D" id="3.90.550.10">
    <property type="entry name" value="Spore Coat Polysaccharide Biosynthesis Protein SpsA, Chain A"/>
    <property type="match status" value="1"/>
</dbReference>
<dbReference type="Gene3D" id="2.160.10.10">
    <property type="entry name" value="Hexapeptide repeat proteins"/>
    <property type="match status" value="1"/>
</dbReference>
<dbReference type="InterPro" id="IPR005882">
    <property type="entry name" value="Bifunctional_GlmU"/>
</dbReference>
<dbReference type="InterPro" id="IPR029044">
    <property type="entry name" value="Nucleotide-diphossugar_trans"/>
</dbReference>
<feature type="binding site" evidence="20">
    <location>
        <position position="23"/>
    </location>
    <ligand>
        <name>UDP-N-acetyl-alpha-D-glucosamine</name>
        <dbReference type="ChEBI" id="CHEBI:57705"/>
    </ligand>
</feature>
<dbReference type="GO" id="GO:0016020">
    <property type="term" value="C:membrane"/>
    <property type="evidence" value="ECO:0007669"/>
    <property type="project" value="GOC"/>
</dbReference>
<dbReference type="GO" id="GO:0019134">
    <property type="term" value="F:glucosamine-1-phosphate N-acetyltransferase activity"/>
    <property type="evidence" value="ECO:0007669"/>
    <property type="project" value="UniProtKB-UniRule"/>
</dbReference>
<dbReference type="CDD" id="cd03353">
    <property type="entry name" value="LbH_GlmU_C"/>
    <property type="match status" value="1"/>
</dbReference>
<evidence type="ECO:0000256" key="11">
    <source>
        <dbReference type="ARBA" id="ARBA00022842"/>
    </source>
</evidence>
<evidence type="ECO:0000256" key="8">
    <source>
        <dbReference type="ARBA" id="ARBA00022695"/>
    </source>
</evidence>
<evidence type="ECO:0000256" key="14">
    <source>
        <dbReference type="ARBA" id="ARBA00023268"/>
    </source>
</evidence>
<dbReference type="AlphaFoldDB" id="A0A0D1YM79"/>
<evidence type="ECO:0000256" key="20">
    <source>
        <dbReference type="HAMAP-Rule" id="MF_01631"/>
    </source>
</evidence>
<feature type="region of interest" description="Pyrophosphorylase" evidence="20">
    <location>
        <begin position="1"/>
        <end position="228"/>
    </location>
</feature>
<dbReference type="SUPFAM" id="SSF51161">
    <property type="entry name" value="Trimeric LpxA-like enzymes"/>
    <property type="match status" value="1"/>
</dbReference>
<feature type="region of interest" description="Linker" evidence="20">
    <location>
        <begin position="229"/>
        <end position="249"/>
    </location>
</feature>
<dbReference type="NCBIfam" id="NF010934">
    <property type="entry name" value="PRK14354.1"/>
    <property type="match status" value="1"/>
</dbReference>
<comment type="catalytic activity">
    <reaction evidence="18 20">
        <text>N-acetyl-alpha-D-glucosamine 1-phosphate + UTP + H(+) = UDP-N-acetyl-alpha-D-glucosamine + diphosphate</text>
        <dbReference type="Rhea" id="RHEA:13509"/>
        <dbReference type="ChEBI" id="CHEBI:15378"/>
        <dbReference type="ChEBI" id="CHEBI:33019"/>
        <dbReference type="ChEBI" id="CHEBI:46398"/>
        <dbReference type="ChEBI" id="CHEBI:57705"/>
        <dbReference type="ChEBI" id="CHEBI:57776"/>
        <dbReference type="EC" id="2.7.7.23"/>
    </reaction>
</comment>
<dbReference type="EC" id="2.7.7.23" evidence="20"/>
<feature type="binding site" evidence="20">
    <location>
        <position position="375"/>
    </location>
    <ligand>
        <name>UDP-N-acetyl-alpha-D-glucosamine</name>
        <dbReference type="ChEBI" id="CHEBI:57705"/>
    </ligand>
</feature>
<sequence>MSDKFAVVLAAGQGTRMKSKLYKVLHSVCGKPMVQHVVDSLNELQADRIVVVVGHGADKVKEQLGSDVEYAMQEEQLGTAHAVMQVAPILKGRKGTTLVLSGDEPLISSETLEALVAHHEANQAAATILTRVMDNPTGYGRIIRGEDGGVERIVEQKDATEEEQCVKEINTGTYCFDNEKLFAILEKVDNNNAQGEYYLPDAVEILKSQGERIEASITEEITIGVNDRVALAKAESMMRERILTKHMKEGVTIIDPSNTYIEADVVIGRDSIIYPGTLIGAGTVIGEECIIGPHTQLTNCQVGDRVEIKQSVLVDSRIDSEATVGPFAYIRPNSHIGEGAKVGDFVEIKNTSLGKGSKVSHLTYLGDAEVGADVNVGCGTVTVNYDGVNKHKTVIKDRSFVGCNANLVAPVTVGEGAYVAAGSTVTDDVPDGALAIARERQTNKEGYAKNIIKK</sequence>
<accession>A0A0D1YM79</accession>
<dbReference type="GO" id="GO:0009245">
    <property type="term" value="P:lipid A biosynthetic process"/>
    <property type="evidence" value="ECO:0007669"/>
    <property type="project" value="UniProtKB-UniRule"/>
</dbReference>
<proteinExistence type="inferred from homology"/>
<dbReference type="Proteomes" id="UP000037269">
    <property type="component" value="Unassembled WGS sequence"/>
</dbReference>
<name>A0A0D1YM79_ANEMI</name>
<feature type="binding site" evidence="20">
    <location>
        <position position="140"/>
    </location>
    <ligand>
        <name>UDP-N-acetyl-alpha-D-glucosamine</name>
        <dbReference type="ChEBI" id="CHEBI:57705"/>
    </ligand>
</feature>
<keyword evidence="13 20" id="KW-0573">Peptidoglycan synthesis</keyword>
<evidence type="ECO:0000256" key="4">
    <source>
        <dbReference type="ARBA" id="ARBA00007707"/>
    </source>
</evidence>
<evidence type="ECO:0000256" key="7">
    <source>
        <dbReference type="ARBA" id="ARBA00022679"/>
    </source>
</evidence>
<feature type="region of interest" description="N-acetyltransferase" evidence="20">
    <location>
        <begin position="250"/>
        <end position="454"/>
    </location>
</feature>
<keyword evidence="14 20" id="KW-0511">Multifunctional enzyme</keyword>
<dbReference type="InterPro" id="IPR011004">
    <property type="entry name" value="Trimer_LpxA-like_sf"/>
</dbReference>
<feature type="binding site" evidence="20">
    <location>
        <position position="226"/>
    </location>
    <ligand>
        <name>UDP-N-acetyl-alpha-D-glucosamine</name>
        <dbReference type="ChEBI" id="CHEBI:57705"/>
    </ligand>
</feature>
<dbReference type="GO" id="GO:0006048">
    <property type="term" value="P:UDP-N-acetylglucosamine biosynthetic process"/>
    <property type="evidence" value="ECO:0007669"/>
    <property type="project" value="UniProtKB-UniPathway"/>
</dbReference>
<dbReference type="Pfam" id="PF00132">
    <property type="entry name" value="Hexapep"/>
    <property type="match status" value="1"/>
</dbReference>